<reference evidence="9" key="1">
    <citation type="submission" date="2021-12" db="EMBL/GenBank/DDBJ databases">
        <title>Prjna785345.</title>
        <authorList>
            <person name="Rujirawat T."/>
            <person name="Krajaejun T."/>
        </authorList>
    </citation>
    <scope>NUCLEOTIDE SEQUENCE</scope>
    <source>
        <strain evidence="9">Pi057C3</strain>
    </source>
</reference>
<dbReference type="SMART" id="SM00317">
    <property type="entry name" value="SET"/>
    <property type="match status" value="1"/>
</dbReference>
<organism evidence="9 10">
    <name type="scientific">Pythium insidiosum</name>
    <name type="common">Pythiosis disease agent</name>
    <dbReference type="NCBI Taxonomy" id="114742"/>
    <lineage>
        <taxon>Eukaryota</taxon>
        <taxon>Sar</taxon>
        <taxon>Stramenopiles</taxon>
        <taxon>Oomycota</taxon>
        <taxon>Peronosporomycetes</taxon>
        <taxon>Pythiales</taxon>
        <taxon>Pythiaceae</taxon>
        <taxon>Pythium</taxon>
    </lineage>
</organism>
<dbReference type="SUPFAM" id="SSF82199">
    <property type="entry name" value="SET domain"/>
    <property type="match status" value="1"/>
</dbReference>
<gene>
    <name evidence="9" type="ORF">P43SY_007564</name>
</gene>
<dbReference type="GO" id="GO:0046872">
    <property type="term" value="F:metal ion binding"/>
    <property type="evidence" value="ECO:0007669"/>
    <property type="project" value="UniProtKB-KW"/>
</dbReference>
<keyword evidence="10" id="KW-1185">Reference proteome</keyword>
<comment type="subcellular location">
    <subcellularLocation>
        <location evidence="1">Chromosome</location>
    </subcellularLocation>
</comment>
<dbReference type="PROSITE" id="PS50280">
    <property type="entry name" value="SET"/>
    <property type="match status" value="1"/>
</dbReference>
<dbReference type="EMBL" id="JAKCXM010000085">
    <property type="protein sequence ID" value="KAJ0403260.1"/>
    <property type="molecule type" value="Genomic_DNA"/>
</dbReference>
<evidence type="ECO:0000256" key="7">
    <source>
        <dbReference type="ARBA" id="ARBA00022833"/>
    </source>
</evidence>
<dbReference type="GO" id="GO:0008168">
    <property type="term" value="F:methyltransferase activity"/>
    <property type="evidence" value="ECO:0007669"/>
    <property type="project" value="UniProtKB-KW"/>
</dbReference>
<sequence length="445" mass="49109">MAKRRRSTRGDDRLAVALRVLLDRCSDLLCGLDGALEALAAACPSLARVVDGWTRTTLARDVSRGHERLPVPVCCSGVSLTATTARGLCCFRYAMEQEISAPRERHRLPAHLAAQLREHSVVQRVCRGRQVNLFVARTATKGWGVFAAQAIEKGEYIGEYTGEVISSAEMQRRYATHYDRVGLNYVLALRESTARASVYRTNVDATRVGCFTRLINHSCEPSLRMDAVRVDSFVPRLVLFTRRAVEEGEELTFDYGDSGGALTAVHGNEDLVTTTIMSDMKTYDQVCEDATSAAESRLLEHFKLYGGEVWTIGTGCQQCRKPLEDVSALKLNRLGLSTDSKQATEPKAIGVATSLQMDSSTLPGWFFTSDYESAIPLASVHHVAAIEQLVAVQGHLLLFSAWLQHPEPPATQSMPFEDRSFYGVIDSILQISAIRDAIDRFMDGQ</sequence>
<keyword evidence="4" id="KW-0808">Transferase</keyword>
<evidence type="ECO:0000256" key="3">
    <source>
        <dbReference type="ARBA" id="ARBA00022603"/>
    </source>
</evidence>
<dbReference type="PANTHER" id="PTHR46223:SF3">
    <property type="entry name" value="HISTONE-LYSINE N-METHYLTRANSFERASE SET-23"/>
    <property type="match status" value="1"/>
</dbReference>
<dbReference type="Pfam" id="PF00856">
    <property type="entry name" value="SET"/>
    <property type="match status" value="1"/>
</dbReference>
<keyword evidence="2" id="KW-0158">Chromosome</keyword>
<dbReference type="InterPro" id="IPR050973">
    <property type="entry name" value="H3K9_Histone-Lys_N-MTase"/>
</dbReference>
<dbReference type="GO" id="GO:0005694">
    <property type="term" value="C:chromosome"/>
    <property type="evidence" value="ECO:0007669"/>
    <property type="project" value="UniProtKB-SubCell"/>
</dbReference>
<evidence type="ECO:0000256" key="2">
    <source>
        <dbReference type="ARBA" id="ARBA00022454"/>
    </source>
</evidence>
<protein>
    <recommendedName>
        <fullName evidence="8">SET domain-containing protein</fullName>
    </recommendedName>
</protein>
<dbReference type="GO" id="GO:0032259">
    <property type="term" value="P:methylation"/>
    <property type="evidence" value="ECO:0007669"/>
    <property type="project" value="UniProtKB-KW"/>
</dbReference>
<dbReference type="InterPro" id="IPR046341">
    <property type="entry name" value="SET_dom_sf"/>
</dbReference>
<evidence type="ECO:0000259" key="8">
    <source>
        <dbReference type="PROSITE" id="PS50280"/>
    </source>
</evidence>
<keyword evidence="3" id="KW-0489">Methyltransferase</keyword>
<dbReference type="AlphaFoldDB" id="A0AAD5M3M6"/>
<evidence type="ECO:0000313" key="10">
    <source>
        <dbReference type="Proteomes" id="UP001209570"/>
    </source>
</evidence>
<evidence type="ECO:0000256" key="5">
    <source>
        <dbReference type="ARBA" id="ARBA00022691"/>
    </source>
</evidence>
<feature type="domain" description="SET" evidence="8">
    <location>
        <begin position="131"/>
        <end position="256"/>
    </location>
</feature>
<dbReference type="PANTHER" id="PTHR46223">
    <property type="entry name" value="HISTONE-LYSINE N-METHYLTRANSFERASE SUV39H"/>
    <property type="match status" value="1"/>
</dbReference>
<accession>A0AAD5M3M6</accession>
<keyword evidence="7" id="KW-0862">Zinc</keyword>
<evidence type="ECO:0000313" key="9">
    <source>
        <dbReference type="EMBL" id="KAJ0403260.1"/>
    </source>
</evidence>
<evidence type="ECO:0000256" key="1">
    <source>
        <dbReference type="ARBA" id="ARBA00004286"/>
    </source>
</evidence>
<proteinExistence type="predicted"/>
<name>A0AAD5M3M6_PYTIN</name>
<keyword evidence="6" id="KW-0479">Metal-binding</keyword>
<dbReference type="Gene3D" id="2.170.270.10">
    <property type="entry name" value="SET domain"/>
    <property type="match status" value="1"/>
</dbReference>
<dbReference type="InterPro" id="IPR001214">
    <property type="entry name" value="SET_dom"/>
</dbReference>
<dbReference type="Proteomes" id="UP001209570">
    <property type="component" value="Unassembled WGS sequence"/>
</dbReference>
<evidence type="ECO:0000256" key="6">
    <source>
        <dbReference type="ARBA" id="ARBA00022723"/>
    </source>
</evidence>
<keyword evidence="5" id="KW-0949">S-adenosyl-L-methionine</keyword>
<comment type="caution">
    <text evidence="9">The sequence shown here is derived from an EMBL/GenBank/DDBJ whole genome shotgun (WGS) entry which is preliminary data.</text>
</comment>
<evidence type="ECO:0000256" key="4">
    <source>
        <dbReference type="ARBA" id="ARBA00022679"/>
    </source>
</evidence>